<dbReference type="RefSeq" id="WP_273438501.1">
    <property type="nucleotide sequence ID" value="NZ_CAXXYC010000004.1"/>
</dbReference>
<gene>
    <name evidence="3" type="ORF">C0630_07025</name>
</gene>
<evidence type="ECO:0000259" key="1">
    <source>
        <dbReference type="Pfam" id="PF09413"/>
    </source>
</evidence>
<protein>
    <submittedName>
        <fullName evidence="3">Uncharacterized protein</fullName>
    </submittedName>
</protein>
<dbReference type="EMBL" id="PKUN01000008">
    <property type="protein sequence ID" value="PLX62156.1"/>
    <property type="molecule type" value="Genomic_DNA"/>
</dbReference>
<dbReference type="AlphaFoldDB" id="A0A2N6CXX9"/>
<dbReference type="Proteomes" id="UP000235015">
    <property type="component" value="Unassembled WGS sequence"/>
</dbReference>
<sequence length="102" mass="11677">MQKLYECRDRLQAQMLHDALAAHHIRTVILGDYLSGAAGELSAIQFPVLWVVEDGDYPLARQLIDRYLGEPQPDRLPWRCGRCGEMVEATFDICWNCSTPRD</sequence>
<evidence type="ECO:0000313" key="4">
    <source>
        <dbReference type="Proteomes" id="UP000235015"/>
    </source>
</evidence>
<dbReference type="Pfam" id="PF24463">
    <property type="entry name" value="DUF7577"/>
    <property type="match status" value="1"/>
</dbReference>
<feature type="domain" description="DUF7577" evidence="2">
    <location>
        <begin position="78"/>
        <end position="99"/>
    </location>
</feature>
<organism evidence="3 4">
    <name type="scientific">Sedimenticola selenatireducens</name>
    <dbReference type="NCBI Taxonomy" id="191960"/>
    <lineage>
        <taxon>Bacteria</taxon>
        <taxon>Pseudomonadati</taxon>
        <taxon>Pseudomonadota</taxon>
        <taxon>Gammaproteobacteria</taxon>
        <taxon>Chromatiales</taxon>
        <taxon>Sedimenticolaceae</taxon>
        <taxon>Sedimenticola</taxon>
    </lineage>
</organism>
<evidence type="ECO:0000259" key="2">
    <source>
        <dbReference type="Pfam" id="PF24463"/>
    </source>
</evidence>
<proteinExistence type="predicted"/>
<dbReference type="STRING" id="1111735.GCA_000428045_00785"/>
<comment type="caution">
    <text evidence="3">The sequence shown here is derived from an EMBL/GenBank/DDBJ whole genome shotgun (WGS) entry which is preliminary data.</text>
</comment>
<name>A0A2N6CXX9_9GAMM</name>
<reference evidence="3 4" key="1">
    <citation type="submission" date="2017-11" db="EMBL/GenBank/DDBJ databases">
        <title>Genome-resolved metagenomics identifies genetic mobility, metabolic interactions, and unexpected diversity in perchlorate-reducing communities.</title>
        <authorList>
            <person name="Barnum T.P."/>
            <person name="Figueroa I.A."/>
            <person name="Carlstrom C.I."/>
            <person name="Lucas L.N."/>
            <person name="Engelbrektson A.L."/>
            <person name="Coates J.D."/>
        </authorList>
    </citation>
    <scope>NUCLEOTIDE SEQUENCE [LARGE SCALE GENOMIC DNA]</scope>
    <source>
        <strain evidence="3">BM301</strain>
    </source>
</reference>
<dbReference type="InterPro" id="IPR055999">
    <property type="entry name" value="DUF7577"/>
</dbReference>
<dbReference type="Gene3D" id="3.30.70.790">
    <property type="entry name" value="UreE, C-terminal domain"/>
    <property type="match status" value="1"/>
</dbReference>
<accession>A0A2N6CXX9</accession>
<dbReference type="InterPro" id="IPR018551">
    <property type="entry name" value="DUF2007"/>
</dbReference>
<feature type="domain" description="DUF2007" evidence="1">
    <location>
        <begin position="1"/>
        <end position="66"/>
    </location>
</feature>
<evidence type="ECO:0000313" key="3">
    <source>
        <dbReference type="EMBL" id="PLX62156.1"/>
    </source>
</evidence>
<dbReference type="Pfam" id="PF09413">
    <property type="entry name" value="DUF2007"/>
    <property type="match status" value="1"/>
</dbReference>